<proteinExistence type="predicted"/>
<evidence type="ECO:0000313" key="2">
    <source>
        <dbReference type="EMBL" id="PNR60259.1"/>
    </source>
</evidence>
<dbReference type="PANTHER" id="PTHR36489:SF2">
    <property type="entry name" value="APPLE DOMAIN-CONTAINING PROTEIN"/>
    <property type="match status" value="1"/>
</dbReference>
<feature type="compositionally biased region" description="Polar residues" evidence="1">
    <location>
        <begin position="191"/>
        <end position="204"/>
    </location>
</feature>
<reference evidence="2 4" key="2">
    <citation type="journal article" date="2018" name="Plant J.">
        <title>The Physcomitrella patens chromosome-scale assembly reveals moss genome structure and evolution.</title>
        <authorList>
            <person name="Lang D."/>
            <person name="Ullrich K.K."/>
            <person name="Murat F."/>
            <person name="Fuchs J."/>
            <person name="Jenkins J."/>
            <person name="Haas F.B."/>
            <person name="Piednoel M."/>
            <person name="Gundlach H."/>
            <person name="Van Bel M."/>
            <person name="Meyberg R."/>
            <person name="Vives C."/>
            <person name="Morata J."/>
            <person name="Symeonidi A."/>
            <person name="Hiss M."/>
            <person name="Muchero W."/>
            <person name="Kamisugi Y."/>
            <person name="Saleh O."/>
            <person name="Blanc G."/>
            <person name="Decker E.L."/>
            <person name="van Gessel N."/>
            <person name="Grimwood J."/>
            <person name="Hayes R.D."/>
            <person name="Graham S.W."/>
            <person name="Gunter L.E."/>
            <person name="McDaniel S.F."/>
            <person name="Hoernstein S.N.W."/>
            <person name="Larsson A."/>
            <person name="Li F.W."/>
            <person name="Perroud P.F."/>
            <person name="Phillips J."/>
            <person name="Ranjan P."/>
            <person name="Rokshar D.S."/>
            <person name="Rothfels C.J."/>
            <person name="Schneider L."/>
            <person name="Shu S."/>
            <person name="Stevenson D.W."/>
            <person name="Thummler F."/>
            <person name="Tillich M."/>
            <person name="Villarreal Aguilar J.C."/>
            <person name="Widiez T."/>
            <person name="Wong G.K."/>
            <person name="Wymore A."/>
            <person name="Zhang Y."/>
            <person name="Zimmer A.D."/>
            <person name="Quatrano R.S."/>
            <person name="Mayer K.F.X."/>
            <person name="Goodstein D."/>
            <person name="Casacuberta J.M."/>
            <person name="Vandepoele K."/>
            <person name="Reski R."/>
            <person name="Cuming A.C."/>
            <person name="Tuskan G.A."/>
            <person name="Maumus F."/>
            <person name="Salse J."/>
            <person name="Schmutz J."/>
            <person name="Rensing S.A."/>
        </authorList>
    </citation>
    <scope>NUCLEOTIDE SEQUENCE [LARGE SCALE GENOMIC DNA]</scope>
    <source>
        <strain evidence="3 4">cv. Gransden 2004</strain>
    </source>
</reference>
<name>A0A2K1L2K3_PHYPA</name>
<sequence length="322" mass="37385">MHSHNHIKEFLIFFYLTKLNKVIFMEWVMQTRTPTSRKHLQLGEDALSPKEYPIVKSEASVDVEEEMPMGPQAREVKRGLCGQLQRGRGQNERLNERVRGRTNQRTNQRTNEPTNERTNQPTNERTNERTNQPTNERTNQRTNEPTNERTNQPTNERTNQPTNEPTNERTNQRTNEPTNERTNQPTNEPTSEPTNERTNQPINQRTDERTNQRTNEPKTLSCSLHWLGPHIILSPHAAFSCPPLASLWLWPRCCCCLSDVVSLPIFLPILLILFPSPSSSAHLCCSWVWSVTIDVFLDRRHAQLSEVWTRRKSYRAAGEGEQ</sequence>
<keyword evidence="4" id="KW-1185">Reference proteome</keyword>
<reference evidence="2 4" key="1">
    <citation type="journal article" date="2008" name="Science">
        <title>The Physcomitrella genome reveals evolutionary insights into the conquest of land by plants.</title>
        <authorList>
            <person name="Rensing S."/>
            <person name="Lang D."/>
            <person name="Zimmer A."/>
            <person name="Terry A."/>
            <person name="Salamov A."/>
            <person name="Shapiro H."/>
            <person name="Nishiyama T."/>
            <person name="Perroud P.-F."/>
            <person name="Lindquist E."/>
            <person name="Kamisugi Y."/>
            <person name="Tanahashi T."/>
            <person name="Sakakibara K."/>
            <person name="Fujita T."/>
            <person name="Oishi K."/>
            <person name="Shin-I T."/>
            <person name="Kuroki Y."/>
            <person name="Toyoda A."/>
            <person name="Suzuki Y."/>
            <person name="Hashimoto A."/>
            <person name="Yamaguchi K."/>
            <person name="Sugano A."/>
            <person name="Kohara Y."/>
            <person name="Fujiyama A."/>
            <person name="Anterola A."/>
            <person name="Aoki S."/>
            <person name="Ashton N."/>
            <person name="Barbazuk W.B."/>
            <person name="Barker E."/>
            <person name="Bennetzen J."/>
            <person name="Bezanilla M."/>
            <person name="Blankenship R."/>
            <person name="Cho S.H."/>
            <person name="Dutcher S."/>
            <person name="Estelle M."/>
            <person name="Fawcett J.A."/>
            <person name="Gundlach H."/>
            <person name="Hanada K."/>
            <person name="Heyl A."/>
            <person name="Hicks K.A."/>
            <person name="Hugh J."/>
            <person name="Lohr M."/>
            <person name="Mayer K."/>
            <person name="Melkozernov A."/>
            <person name="Murata T."/>
            <person name="Nelson D."/>
            <person name="Pils B."/>
            <person name="Prigge M."/>
            <person name="Reiss B."/>
            <person name="Renner T."/>
            <person name="Rombauts S."/>
            <person name="Rushton P."/>
            <person name="Sanderfoot A."/>
            <person name="Schween G."/>
            <person name="Shiu S.-H."/>
            <person name="Stueber K."/>
            <person name="Theodoulou F.L."/>
            <person name="Tu H."/>
            <person name="Van de Peer Y."/>
            <person name="Verrier P.J."/>
            <person name="Waters E."/>
            <person name="Wood A."/>
            <person name="Yang L."/>
            <person name="Cove D."/>
            <person name="Cuming A."/>
            <person name="Hasebe M."/>
            <person name="Lucas S."/>
            <person name="Mishler D.B."/>
            <person name="Reski R."/>
            <person name="Grigoriev I."/>
            <person name="Quatrano R.S."/>
            <person name="Boore J.L."/>
        </authorList>
    </citation>
    <scope>NUCLEOTIDE SEQUENCE [LARGE SCALE GENOMIC DNA]</scope>
    <source>
        <strain evidence="3 4">cv. Gransden 2004</strain>
    </source>
</reference>
<dbReference type="Proteomes" id="UP000006727">
    <property type="component" value="Chromosome 2"/>
</dbReference>
<reference evidence="3" key="3">
    <citation type="submission" date="2020-12" db="UniProtKB">
        <authorList>
            <consortium name="EnsemblPlants"/>
        </authorList>
    </citation>
    <scope>IDENTIFICATION</scope>
</reference>
<evidence type="ECO:0000313" key="3">
    <source>
        <dbReference type="EnsemblPlants" id="PAC:32937394.CDS.1"/>
    </source>
</evidence>
<feature type="compositionally biased region" description="Low complexity" evidence="1">
    <location>
        <begin position="101"/>
        <end position="165"/>
    </location>
</feature>
<feature type="compositionally biased region" description="Low complexity" evidence="1">
    <location>
        <begin position="172"/>
        <end position="190"/>
    </location>
</feature>
<gene>
    <name evidence="2" type="ORF">PHYPA_003052</name>
</gene>
<accession>A0A2K1L2K3</accession>
<dbReference type="AlphaFoldDB" id="A0A2K1L2K3"/>
<feature type="region of interest" description="Disordered" evidence="1">
    <location>
        <begin position="81"/>
        <end position="216"/>
    </location>
</feature>
<protein>
    <submittedName>
        <fullName evidence="2 3">Uncharacterized protein</fullName>
    </submittedName>
</protein>
<feature type="compositionally biased region" description="Basic and acidic residues" evidence="1">
    <location>
        <begin position="89"/>
        <end position="99"/>
    </location>
</feature>
<dbReference type="EnsemblPlants" id="Pp3c2_21770V3.1">
    <property type="protein sequence ID" value="PAC:32937394.CDS.1"/>
    <property type="gene ID" value="Pp3c2_21770"/>
</dbReference>
<dbReference type="PANTHER" id="PTHR36489">
    <property type="entry name" value="PROTEIN-COUPLED RECEPTOR GPR1, PUTATIVE-RELATED"/>
    <property type="match status" value="1"/>
</dbReference>
<evidence type="ECO:0000313" key="4">
    <source>
        <dbReference type="Proteomes" id="UP000006727"/>
    </source>
</evidence>
<dbReference type="InParanoid" id="A0A2K1L2K3"/>
<dbReference type="Gramene" id="Pp3c2_21770V3.1">
    <property type="protein sequence ID" value="PAC:32937394.CDS.1"/>
    <property type="gene ID" value="Pp3c2_21770"/>
</dbReference>
<evidence type="ECO:0000256" key="1">
    <source>
        <dbReference type="SAM" id="MobiDB-lite"/>
    </source>
</evidence>
<organism evidence="2">
    <name type="scientific">Physcomitrium patens</name>
    <name type="common">Spreading-leaved earth moss</name>
    <name type="synonym">Physcomitrella patens</name>
    <dbReference type="NCBI Taxonomy" id="3218"/>
    <lineage>
        <taxon>Eukaryota</taxon>
        <taxon>Viridiplantae</taxon>
        <taxon>Streptophyta</taxon>
        <taxon>Embryophyta</taxon>
        <taxon>Bryophyta</taxon>
        <taxon>Bryophytina</taxon>
        <taxon>Bryopsida</taxon>
        <taxon>Funariidae</taxon>
        <taxon>Funariales</taxon>
        <taxon>Funariaceae</taxon>
        <taxon>Physcomitrium</taxon>
    </lineage>
</organism>
<dbReference type="EMBL" id="ABEU02000002">
    <property type="protein sequence ID" value="PNR60259.1"/>
    <property type="molecule type" value="Genomic_DNA"/>
</dbReference>